<dbReference type="Proteomes" id="UP000436088">
    <property type="component" value="Unassembled WGS sequence"/>
</dbReference>
<evidence type="ECO:0000313" key="11">
    <source>
        <dbReference type="Proteomes" id="UP000436088"/>
    </source>
</evidence>
<dbReference type="SUPFAM" id="SSF52058">
    <property type="entry name" value="L domain-like"/>
    <property type="match status" value="1"/>
</dbReference>
<evidence type="ECO:0000256" key="6">
    <source>
        <dbReference type="ARBA" id="ARBA00023136"/>
    </source>
</evidence>
<dbReference type="GO" id="GO:0016020">
    <property type="term" value="C:membrane"/>
    <property type="evidence" value="ECO:0007669"/>
    <property type="project" value="UniProtKB-SubCell"/>
</dbReference>
<feature type="transmembrane region" description="Helical" evidence="7">
    <location>
        <begin position="253"/>
        <end position="278"/>
    </location>
</feature>
<evidence type="ECO:0000256" key="7">
    <source>
        <dbReference type="SAM" id="Phobius"/>
    </source>
</evidence>
<comment type="subcellular location">
    <subcellularLocation>
        <location evidence="1">Membrane</location>
    </subcellularLocation>
</comment>
<evidence type="ECO:0000256" key="3">
    <source>
        <dbReference type="ARBA" id="ARBA00022692"/>
    </source>
</evidence>
<evidence type="ECO:0000256" key="1">
    <source>
        <dbReference type="ARBA" id="ARBA00004370"/>
    </source>
</evidence>
<comment type="caution">
    <text evidence="10">The sequence shown here is derived from an EMBL/GenBank/DDBJ whole genome shotgun (WGS) entry which is preliminary data.</text>
</comment>
<gene>
    <name evidence="10" type="ORF">F3Y22_tig00112127pilonHSYRG00006</name>
</gene>
<dbReference type="InterPro" id="IPR032675">
    <property type="entry name" value="LRR_dom_sf"/>
</dbReference>
<evidence type="ECO:0000259" key="9">
    <source>
        <dbReference type="PROSITE" id="PS50011"/>
    </source>
</evidence>
<feature type="chain" id="PRO_5025428685" evidence="8">
    <location>
        <begin position="24"/>
        <end position="628"/>
    </location>
</feature>
<keyword evidence="8" id="KW-0732">Signal</keyword>
<keyword evidence="4" id="KW-0677">Repeat</keyword>
<keyword evidence="3 7" id="KW-0812">Transmembrane</keyword>
<proteinExistence type="predicted"/>
<keyword evidence="5 7" id="KW-1133">Transmembrane helix</keyword>
<dbReference type="Pfam" id="PF07714">
    <property type="entry name" value="PK_Tyr_Ser-Thr"/>
    <property type="match status" value="1"/>
</dbReference>
<dbReference type="Pfam" id="PF08263">
    <property type="entry name" value="LRRNT_2"/>
    <property type="match status" value="1"/>
</dbReference>
<dbReference type="InterPro" id="IPR001245">
    <property type="entry name" value="Ser-Thr/Tyr_kinase_cat_dom"/>
</dbReference>
<evidence type="ECO:0000256" key="4">
    <source>
        <dbReference type="ARBA" id="ARBA00022737"/>
    </source>
</evidence>
<dbReference type="PANTHER" id="PTHR48007">
    <property type="entry name" value="LEUCINE-RICH REPEAT RECEPTOR-LIKE PROTEIN KINASE PXC1"/>
    <property type="match status" value="1"/>
</dbReference>
<dbReference type="SUPFAM" id="SSF56112">
    <property type="entry name" value="Protein kinase-like (PK-like)"/>
    <property type="match status" value="1"/>
</dbReference>
<evidence type="ECO:0000313" key="10">
    <source>
        <dbReference type="EMBL" id="KAE8670501.1"/>
    </source>
</evidence>
<dbReference type="Gene3D" id="1.10.510.10">
    <property type="entry name" value="Transferase(Phosphotransferase) domain 1"/>
    <property type="match status" value="1"/>
</dbReference>
<keyword evidence="11" id="KW-1185">Reference proteome</keyword>
<dbReference type="AlphaFoldDB" id="A0A6A2X5Z5"/>
<organism evidence="10 11">
    <name type="scientific">Hibiscus syriacus</name>
    <name type="common">Rose of Sharon</name>
    <dbReference type="NCBI Taxonomy" id="106335"/>
    <lineage>
        <taxon>Eukaryota</taxon>
        <taxon>Viridiplantae</taxon>
        <taxon>Streptophyta</taxon>
        <taxon>Embryophyta</taxon>
        <taxon>Tracheophyta</taxon>
        <taxon>Spermatophyta</taxon>
        <taxon>Magnoliopsida</taxon>
        <taxon>eudicotyledons</taxon>
        <taxon>Gunneridae</taxon>
        <taxon>Pentapetalae</taxon>
        <taxon>rosids</taxon>
        <taxon>malvids</taxon>
        <taxon>Malvales</taxon>
        <taxon>Malvaceae</taxon>
        <taxon>Malvoideae</taxon>
        <taxon>Hibiscus</taxon>
    </lineage>
</organism>
<dbReference type="Gene3D" id="3.80.10.10">
    <property type="entry name" value="Ribonuclease Inhibitor"/>
    <property type="match status" value="2"/>
</dbReference>
<dbReference type="InterPro" id="IPR046959">
    <property type="entry name" value="PRK1-6/SRF4-like"/>
</dbReference>
<keyword evidence="6 7" id="KW-0472">Membrane</keyword>
<dbReference type="Gene3D" id="3.30.200.20">
    <property type="entry name" value="Phosphorylase Kinase, domain 1"/>
    <property type="match status" value="1"/>
</dbReference>
<dbReference type="InterPro" id="IPR013210">
    <property type="entry name" value="LRR_N_plant-typ"/>
</dbReference>
<accession>A0A6A2X5Z5</accession>
<dbReference type="PROSITE" id="PS50011">
    <property type="entry name" value="PROTEIN_KINASE_DOM"/>
    <property type="match status" value="1"/>
</dbReference>
<dbReference type="InterPro" id="IPR001611">
    <property type="entry name" value="Leu-rich_rpt"/>
</dbReference>
<dbReference type="EMBL" id="VEPZ02001508">
    <property type="protein sequence ID" value="KAE8670501.1"/>
    <property type="molecule type" value="Genomic_DNA"/>
</dbReference>
<dbReference type="InterPro" id="IPR000719">
    <property type="entry name" value="Prot_kinase_dom"/>
</dbReference>
<sequence length="628" mass="70292">MMMYWKLLAAIFPLLSLAMVSSGDKDSEILLEIRDSLANHSSLSNWNASTSPCNGDKANWIGVICSRGKIWGLQFENMGLQGDVNVEILEALPTLRTLSLMNNDFEGAMFDVRKLGALKALYLSNNRFTGEIPDDAFKGMRWLKKVVLANNDFTGKIPSSITMLPRLLMLRLEGNQFGGRIPDFKQSPKVASFANNRLEGPIPASLSHLGATMFSGNKNLCGKPLQECRWSGPMESPIFTSTPDPEDKAPPHAFTLALILTCLVLVLLIIPALVLIYLSRRTQNPQASQGTNAVESKGKKAVRSLEHGKLTFLKDTSQRFDLQDLLRASAEVLGSGNFAASYKVVMHDGPVAVKRHKQMNNEGKEVFDEHMRRLGRLNHQNLLPLAAYHYMKDEKLLVSNYMQNGSLATHLHANSTPWFCPGNNKPSLDWESRVKIIKGVARGLSYLYKELPTLMLPHGNLKSSNVLLDDIFNPLLCDYGLAPMVNQEQIHLFMAAYKSPEFSLKGRISKKTDVWCFGILILELVTGKFPENYLNPNYDTQTSLVTWVTDMVMEKKMDQVFDKGIKGTKDKRIGLINLLNIGLSCCHEDLSVRPELKQVVQEIEQLDDHHDFPSSIPELNFEMSQLSP</sequence>
<feature type="domain" description="Protein kinase" evidence="9">
    <location>
        <begin position="327"/>
        <end position="590"/>
    </location>
</feature>
<evidence type="ECO:0000256" key="2">
    <source>
        <dbReference type="ARBA" id="ARBA00022614"/>
    </source>
</evidence>
<dbReference type="PANTHER" id="PTHR48007:SF19">
    <property type="entry name" value="POLLEN RECEPTOR-LIKE KINASE 5"/>
    <property type="match status" value="1"/>
</dbReference>
<reference evidence="10" key="1">
    <citation type="submission" date="2019-09" db="EMBL/GenBank/DDBJ databases">
        <title>Draft genome information of white flower Hibiscus syriacus.</title>
        <authorList>
            <person name="Kim Y.-M."/>
        </authorList>
    </citation>
    <scope>NUCLEOTIDE SEQUENCE [LARGE SCALE GENOMIC DNA]</scope>
    <source>
        <strain evidence="10">YM2019G1</strain>
    </source>
</reference>
<dbReference type="GO" id="GO:0004672">
    <property type="term" value="F:protein kinase activity"/>
    <property type="evidence" value="ECO:0007669"/>
    <property type="project" value="InterPro"/>
</dbReference>
<feature type="signal peptide" evidence="8">
    <location>
        <begin position="1"/>
        <end position="23"/>
    </location>
</feature>
<dbReference type="Pfam" id="PF13855">
    <property type="entry name" value="LRR_8"/>
    <property type="match status" value="1"/>
</dbReference>
<protein>
    <submittedName>
        <fullName evidence="10">Pollen receptor-like kinase 5</fullName>
    </submittedName>
</protein>
<name>A0A6A2X5Z5_HIBSY</name>
<dbReference type="GO" id="GO:0005524">
    <property type="term" value="F:ATP binding"/>
    <property type="evidence" value="ECO:0007669"/>
    <property type="project" value="InterPro"/>
</dbReference>
<evidence type="ECO:0000256" key="8">
    <source>
        <dbReference type="SAM" id="SignalP"/>
    </source>
</evidence>
<dbReference type="InterPro" id="IPR011009">
    <property type="entry name" value="Kinase-like_dom_sf"/>
</dbReference>
<evidence type="ECO:0000256" key="5">
    <source>
        <dbReference type="ARBA" id="ARBA00022989"/>
    </source>
</evidence>
<keyword evidence="2" id="KW-0433">Leucine-rich repeat</keyword>